<sequence>MRSNIISPVNALPHPLSSNYPGSSPSRRRLDGIHNNLDDHDHGVTQRRSVLLLDSLLRPRILSAPPTPSVPPVLAPPPLLLLAASVVAVVFAVHGGRGGRNVGSQALVLDVVRVRCGISAVELELLVLMSLVDRGGSGRRSRACTAVCCRRWRRRMCKGGWMVFCLHGGSAHWTSAVFVGHRARHGGFCTWKCRCRLRNVVENGLIVAMAYGELVLAMM</sequence>
<gene>
    <name evidence="1" type="ORF">IWZ03DRAFT_209521</name>
</gene>
<accession>A0ABR1KIX7</accession>
<evidence type="ECO:0000313" key="1">
    <source>
        <dbReference type="EMBL" id="KAK7515677.1"/>
    </source>
</evidence>
<protein>
    <submittedName>
        <fullName evidence="1">Uncharacterized protein</fullName>
    </submittedName>
</protein>
<proteinExistence type="predicted"/>
<dbReference type="EMBL" id="JBBPHU010000007">
    <property type="protein sequence ID" value="KAK7515677.1"/>
    <property type="molecule type" value="Genomic_DNA"/>
</dbReference>
<organism evidence="1 2">
    <name type="scientific">Phyllosticta citriasiana</name>
    <dbReference type="NCBI Taxonomy" id="595635"/>
    <lineage>
        <taxon>Eukaryota</taxon>
        <taxon>Fungi</taxon>
        <taxon>Dikarya</taxon>
        <taxon>Ascomycota</taxon>
        <taxon>Pezizomycotina</taxon>
        <taxon>Dothideomycetes</taxon>
        <taxon>Dothideomycetes incertae sedis</taxon>
        <taxon>Botryosphaeriales</taxon>
        <taxon>Phyllostictaceae</taxon>
        <taxon>Phyllosticta</taxon>
    </lineage>
</organism>
<evidence type="ECO:0000313" key="2">
    <source>
        <dbReference type="Proteomes" id="UP001363622"/>
    </source>
</evidence>
<keyword evidence="2" id="KW-1185">Reference proteome</keyword>
<dbReference type="Proteomes" id="UP001363622">
    <property type="component" value="Unassembled WGS sequence"/>
</dbReference>
<reference evidence="1 2" key="1">
    <citation type="submission" date="2024-04" db="EMBL/GenBank/DDBJ databases">
        <title>Phyllosticta paracitricarpa is synonymous to the EU quarantine fungus P. citricarpa based on phylogenomic analyses.</title>
        <authorList>
            <consortium name="Lawrence Berkeley National Laboratory"/>
            <person name="Van Ingen-Buijs V.A."/>
            <person name="Van Westerhoven A.C."/>
            <person name="Haridas S."/>
            <person name="Skiadas P."/>
            <person name="Martin F."/>
            <person name="Groenewald J.Z."/>
            <person name="Crous P.W."/>
            <person name="Seidl M.F."/>
        </authorList>
    </citation>
    <scope>NUCLEOTIDE SEQUENCE [LARGE SCALE GENOMIC DNA]</scope>
    <source>
        <strain evidence="1 2">CBS 123371</strain>
    </source>
</reference>
<comment type="caution">
    <text evidence="1">The sequence shown here is derived from an EMBL/GenBank/DDBJ whole genome shotgun (WGS) entry which is preliminary data.</text>
</comment>
<name>A0ABR1KIX7_9PEZI</name>